<protein>
    <submittedName>
        <fullName evidence="1">Uncharacterized protein</fullName>
    </submittedName>
</protein>
<dbReference type="AlphaFoldDB" id="A0A8H5YIE3"/>
<evidence type="ECO:0000313" key="1">
    <source>
        <dbReference type="EMBL" id="KAF5711865.1"/>
    </source>
</evidence>
<sequence>MIGPSCCPKQWTQSRRVSKQYQTLGGQDELPSDGIYIATSLSKDDPGLENIEPAYYEEEPVSVPYAEEHTESQTPECYADMQADSPDDNMWTDVQYVTHLFIQQFLVGIRGCSAQEHREALATHIEASGTHNHYGLDQLFPRDVPHILNKEHFLTHETPNKGVSVSAPRWQELFSGYTARHLDGKPK</sequence>
<keyword evidence="2" id="KW-1185">Reference proteome</keyword>
<evidence type="ECO:0000313" key="2">
    <source>
        <dbReference type="Proteomes" id="UP000544331"/>
    </source>
</evidence>
<reference evidence="1 2" key="1">
    <citation type="submission" date="2020-05" db="EMBL/GenBank/DDBJ databases">
        <title>Identification and distribution of gene clusters putatively required for synthesis of sphingolipid metabolism inhibitors in phylogenetically diverse species of the filamentous fungus Fusarium.</title>
        <authorList>
            <person name="Kim H.-S."/>
            <person name="Busman M."/>
            <person name="Brown D.W."/>
            <person name="Divon H."/>
            <person name="Uhlig S."/>
            <person name="Proctor R.H."/>
        </authorList>
    </citation>
    <scope>NUCLEOTIDE SEQUENCE [LARGE SCALE GENOMIC DNA]</scope>
    <source>
        <strain evidence="1 2">NRRL 66235</strain>
    </source>
</reference>
<comment type="caution">
    <text evidence="1">The sequence shown here is derived from an EMBL/GenBank/DDBJ whole genome shotgun (WGS) entry which is preliminary data.</text>
</comment>
<dbReference type="Proteomes" id="UP000544331">
    <property type="component" value="Unassembled WGS sequence"/>
</dbReference>
<name>A0A8H5YIE3_9HYPO</name>
<dbReference type="EMBL" id="JAAOAN010000292">
    <property type="protein sequence ID" value="KAF5711865.1"/>
    <property type="molecule type" value="Genomic_DNA"/>
</dbReference>
<dbReference type="OrthoDB" id="5100981at2759"/>
<gene>
    <name evidence="1" type="ORF">FMUND_8786</name>
</gene>
<accession>A0A8H5YIE3</accession>
<organism evidence="1 2">
    <name type="scientific">Fusarium mundagurra</name>
    <dbReference type="NCBI Taxonomy" id="1567541"/>
    <lineage>
        <taxon>Eukaryota</taxon>
        <taxon>Fungi</taxon>
        <taxon>Dikarya</taxon>
        <taxon>Ascomycota</taxon>
        <taxon>Pezizomycotina</taxon>
        <taxon>Sordariomycetes</taxon>
        <taxon>Hypocreomycetidae</taxon>
        <taxon>Hypocreales</taxon>
        <taxon>Nectriaceae</taxon>
        <taxon>Fusarium</taxon>
        <taxon>Fusarium fujikuroi species complex</taxon>
    </lineage>
</organism>
<proteinExistence type="predicted"/>